<dbReference type="SUPFAM" id="SSF48208">
    <property type="entry name" value="Six-hairpin glycosidases"/>
    <property type="match status" value="1"/>
</dbReference>
<accession>A0A5J5HUQ4</accession>
<dbReference type="InterPro" id="IPR004101">
    <property type="entry name" value="Mur_ligase_C"/>
</dbReference>
<dbReference type="InterPro" id="IPR036565">
    <property type="entry name" value="Mur-like_cat_sf"/>
</dbReference>
<dbReference type="Proteomes" id="UP000325933">
    <property type="component" value="Unassembled WGS sequence"/>
</dbReference>
<dbReference type="GO" id="GO:0005975">
    <property type="term" value="P:carbohydrate metabolic process"/>
    <property type="evidence" value="ECO:0007669"/>
    <property type="project" value="InterPro"/>
</dbReference>
<gene>
    <name evidence="7" type="ORF">F4U95_19270</name>
    <name evidence="6" type="ORF">F4U96_19145</name>
</gene>
<keyword evidence="1 7" id="KW-0436">Ligase</keyword>
<dbReference type="SUPFAM" id="SSF53623">
    <property type="entry name" value="MurD-like peptide ligases, catalytic domain"/>
    <property type="match status" value="1"/>
</dbReference>
<dbReference type="Pfam" id="PF02875">
    <property type="entry name" value="Mur_ligase_C"/>
    <property type="match status" value="1"/>
</dbReference>
<dbReference type="EMBL" id="VYQB01000017">
    <property type="protein sequence ID" value="KAA9013341.1"/>
    <property type="molecule type" value="Genomic_DNA"/>
</dbReference>
<evidence type="ECO:0000313" key="6">
    <source>
        <dbReference type="EMBL" id="KAA9013341.1"/>
    </source>
</evidence>
<dbReference type="InterPro" id="IPR013221">
    <property type="entry name" value="Mur_ligase_cen"/>
</dbReference>
<dbReference type="Pfam" id="PF08245">
    <property type="entry name" value="Mur_ligase_M"/>
    <property type="match status" value="1"/>
</dbReference>
<feature type="domain" description="Mur ligase central" evidence="5">
    <location>
        <begin position="669"/>
        <end position="850"/>
    </location>
</feature>
<dbReference type="Gene3D" id="3.90.190.20">
    <property type="entry name" value="Mur ligase, C-terminal domain"/>
    <property type="match status" value="1"/>
</dbReference>
<evidence type="ECO:0000256" key="2">
    <source>
        <dbReference type="ARBA" id="ARBA00022741"/>
    </source>
</evidence>
<protein>
    <submittedName>
        <fullName evidence="7">UDP-N-acetylmuramoyl-tripeptide--D-alanyl-D-alanine ligase</fullName>
    </submittedName>
</protein>
<dbReference type="InterPro" id="IPR008928">
    <property type="entry name" value="6-hairpin_glycosidase_sf"/>
</dbReference>
<dbReference type="Proteomes" id="UP000326364">
    <property type="component" value="Unassembled WGS sequence"/>
</dbReference>
<dbReference type="GO" id="GO:0016881">
    <property type="term" value="F:acid-amino acid ligase activity"/>
    <property type="evidence" value="ECO:0007669"/>
    <property type="project" value="InterPro"/>
</dbReference>
<name>A0A5J5HUQ4_9SPHN</name>
<evidence type="ECO:0000259" key="4">
    <source>
        <dbReference type="Pfam" id="PF02875"/>
    </source>
</evidence>
<dbReference type="SUPFAM" id="SSF53244">
    <property type="entry name" value="MurD-like peptide ligases, peptide-binding domain"/>
    <property type="match status" value="1"/>
</dbReference>
<dbReference type="EMBL" id="VYQA01000017">
    <property type="protein sequence ID" value="KAA9025647.1"/>
    <property type="molecule type" value="Genomic_DNA"/>
</dbReference>
<evidence type="ECO:0000313" key="7">
    <source>
        <dbReference type="EMBL" id="KAA9025647.1"/>
    </source>
</evidence>
<comment type="caution">
    <text evidence="7">The sequence shown here is derived from an EMBL/GenBank/DDBJ whole genome shotgun (WGS) entry which is preliminary data.</text>
</comment>
<evidence type="ECO:0000259" key="5">
    <source>
        <dbReference type="Pfam" id="PF08245"/>
    </source>
</evidence>
<evidence type="ECO:0000313" key="9">
    <source>
        <dbReference type="Proteomes" id="UP000326364"/>
    </source>
</evidence>
<keyword evidence="2" id="KW-0547">Nucleotide-binding</keyword>
<dbReference type="InterPro" id="IPR051046">
    <property type="entry name" value="MurCDEF_CellWall_CoF430Synth"/>
</dbReference>
<organism evidence="7 8">
    <name type="scientific">Sphingobium limneticum</name>
    <dbReference type="NCBI Taxonomy" id="1007511"/>
    <lineage>
        <taxon>Bacteria</taxon>
        <taxon>Pseudomonadati</taxon>
        <taxon>Pseudomonadota</taxon>
        <taxon>Alphaproteobacteria</taxon>
        <taxon>Sphingomonadales</taxon>
        <taxon>Sphingomonadaceae</taxon>
        <taxon>Sphingobium</taxon>
    </lineage>
</organism>
<dbReference type="InterPro" id="IPR036615">
    <property type="entry name" value="Mur_ligase_C_dom_sf"/>
</dbReference>
<keyword evidence="3" id="KW-0067">ATP-binding</keyword>
<dbReference type="AlphaFoldDB" id="A0A5J5HUQ4"/>
<dbReference type="PANTHER" id="PTHR43024">
    <property type="entry name" value="UDP-N-ACETYLMURAMOYL-TRIPEPTIDE--D-ALANYL-D-ALANINE LIGASE"/>
    <property type="match status" value="1"/>
</dbReference>
<dbReference type="PANTHER" id="PTHR43024:SF1">
    <property type="entry name" value="UDP-N-ACETYLMURAMOYL-TRIPEPTIDE--D-ALANYL-D-ALANINE LIGASE"/>
    <property type="match status" value="1"/>
</dbReference>
<dbReference type="Gene3D" id="3.40.1190.10">
    <property type="entry name" value="Mur-like, catalytic domain"/>
    <property type="match status" value="1"/>
</dbReference>
<dbReference type="GO" id="GO:0005524">
    <property type="term" value="F:ATP binding"/>
    <property type="evidence" value="ECO:0007669"/>
    <property type="project" value="UniProtKB-KW"/>
</dbReference>
<sequence>MTVALEERLAAIGERLQQVAPSPIDGARTVVLFFSFTDGATRAQTITVSAPDAAGCWDRALPLLRAAADRLDWLRVDWVCAIERTDWQSLRQRLDATKRNYFRLGIALDAGLEQAFLETEINANAMLYGGNGHPTAIVNEGNFLRYARLRHGIGAIDFRDDAPIWLFSTAGLFMGADGVIHRMREQGRNAGRRTVERLDPDLLLSLIDDGSAYLASQVQAGGRFHYGWHPCFDRPIAAYNSLRHASSTYAMLESWEVTRSPDLLAAIERALTYLEEELIRPATLPDGTPAAFLIDPGNEIKLGGNAVCLLALVKYSELMATDRYRPLLDRLAAGMLHMQDADSGRFVHVLDYPTLTVKQDFRIIYYDGEAAFGLMRLYGLTGDPRWIEAVARAFTHFIAAGHAAAHDHWLSYCVNELTRYRADEAWFRFGLDNVRDHLDFVENRITTFPTLLELMMAAQHMIARLSADPDHRHLLDTIDLGKFHRALHARAHYLLNGHFWPELAMFFANPQRIVGSFFIRHHAFRVRIDDVEHYLSGLIAYRRHLLETQAEAAALPVESGWTARNVMQATGGRWVVPPPADWRAEGLCIFPPSLRDGEMLMMRGTAGERGIPPRLIDRLRPQASAIITSVPDRLATTDVPVLAVPNNDEAILALGRHARAAMTGKLIGVTGSAGKTTMVAMLAQTLRPWGDVGETRLNANLPHGIAWNLASIPWDTPHIVMELAIGRMRQNAQLTRPDIAVFTNIAPAHLEFHHDLATVARRKSAIFAGMPPGGVAILNADMAELPQVRALALAHELRVISYGEAPEADFRLMDHQDGRVTVMTPTGMLDYRLQAPGHHMALNSLAVLATLSALSLDAGQGLAALADFRPLAGRGEEVALTIDGRAITLIDEAYNANPASMAAALELLGTRTGGRRIAILGEMLELGPDAAAYHGALAPLIRQQGIDQVHAVGALYAPIWADLPPHCRGLHASDIGQLRACLRETARDGDIILIKGSHGSCLHALVAQLKAAAEEKNMSAIEMVSVA</sequence>
<proteinExistence type="predicted"/>
<feature type="domain" description="Mur ligase C-terminal" evidence="4">
    <location>
        <begin position="885"/>
        <end position="997"/>
    </location>
</feature>
<keyword evidence="9" id="KW-1185">Reference proteome</keyword>
<evidence type="ECO:0000313" key="8">
    <source>
        <dbReference type="Proteomes" id="UP000325933"/>
    </source>
</evidence>
<reference evidence="8 9" key="1">
    <citation type="submission" date="2019-09" db="EMBL/GenBank/DDBJ databases">
        <authorList>
            <person name="Feng G."/>
        </authorList>
    </citation>
    <scope>NUCLEOTIDE SEQUENCE [LARGE SCALE GENOMIC DNA]</scope>
    <source>
        <strain evidence="7 8">KACC 19283</strain>
        <strain evidence="6 9">KACC 19284</strain>
    </source>
</reference>
<evidence type="ECO:0000256" key="1">
    <source>
        <dbReference type="ARBA" id="ARBA00022598"/>
    </source>
</evidence>
<dbReference type="RefSeq" id="WP_150426722.1">
    <property type="nucleotide sequence ID" value="NZ_VYQA01000017.1"/>
</dbReference>
<evidence type="ECO:0000256" key="3">
    <source>
        <dbReference type="ARBA" id="ARBA00022840"/>
    </source>
</evidence>